<dbReference type="KEGG" id="csy:CENSYa_2030"/>
<gene>
    <name evidence="1" type="ordered locus">CENSYa_2030</name>
</gene>
<dbReference type="Proteomes" id="UP000000758">
    <property type="component" value="Chromosome"/>
</dbReference>
<proteinExistence type="predicted"/>
<reference evidence="1 2" key="1">
    <citation type="journal article" date="2006" name="Proc. Natl. Acad. Sci. U.S.A.">
        <title>Genomic analysis of the uncultivated marine crenarchaeote Cenarchaeum symbiosum.</title>
        <authorList>
            <person name="Hallam S.J."/>
            <person name="Konstantinidis K.T."/>
            <person name="Putnam N."/>
            <person name="Schleper C."/>
            <person name="Watanabe Y."/>
            <person name="Sugahara J."/>
            <person name="Preston C."/>
            <person name="de la Torre J."/>
            <person name="Richardson P.M."/>
            <person name="DeLong E.F."/>
        </authorList>
    </citation>
    <scope>NUCLEOTIDE SEQUENCE [LARGE SCALE GENOMIC DNA]</scope>
    <source>
        <strain evidence="2">A</strain>
    </source>
</reference>
<protein>
    <recommendedName>
        <fullName evidence="3">Antitoxin SocA-like Panacea domain-containing protein</fullName>
    </recommendedName>
</protein>
<name>A0RZ66_CENSY</name>
<accession>A0RZ66</accession>
<dbReference type="STRING" id="414004.CENSYa_2030"/>
<organism evidence="1 2">
    <name type="scientific">Cenarchaeum symbiosum (strain A)</name>
    <dbReference type="NCBI Taxonomy" id="414004"/>
    <lineage>
        <taxon>Archaea</taxon>
        <taxon>Nitrososphaerota</taxon>
        <taxon>Candidatus Cenarchaeales</taxon>
        <taxon>Candidatus Cenarchaeaceae</taxon>
        <taxon>Candidatus Cenarchaeum</taxon>
    </lineage>
</organism>
<dbReference type="AlphaFoldDB" id="A0RZ66"/>
<keyword evidence="2" id="KW-1185">Reference proteome</keyword>
<dbReference type="EMBL" id="DP000238">
    <property type="protein sequence ID" value="ABK78633.1"/>
    <property type="molecule type" value="Genomic_DNA"/>
</dbReference>
<evidence type="ECO:0008006" key="3">
    <source>
        <dbReference type="Google" id="ProtNLM"/>
    </source>
</evidence>
<sequence length="218" mass="24679">MINIILLARFINKQSYKPAMDAEKIDLYDALSLILSAVDGRPNGKAVLQGLIYFCCRSVANIESVRFEPSYNGPYSERAIDVMYRMTSCGFLEHVTIRSSSYRIDYYELTKSGEHLAEDAKKLHGDDYSAICNIIDKCYAAIESPSAGPEAAEFREKKLLRIAKVHYLLRKFQTDSPDKISEYAKGYGWNMDSALVSGHLPLAMEFNECYAQTPDPWD</sequence>
<dbReference type="EnsemblBacteria" id="ABK78633">
    <property type="protein sequence ID" value="ABK78633"/>
    <property type="gene ID" value="CENSYa_2030"/>
</dbReference>
<dbReference type="HOGENOM" id="CLU_1431588_0_0_2"/>
<evidence type="ECO:0000313" key="1">
    <source>
        <dbReference type="EMBL" id="ABK78633.1"/>
    </source>
</evidence>
<evidence type="ECO:0000313" key="2">
    <source>
        <dbReference type="Proteomes" id="UP000000758"/>
    </source>
</evidence>